<dbReference type="InParanoid" id="A0A1D6PKV7"/>
<sequence length="17" mass="2012">MVSFGKEHCFFYTLGFV</sequence>
<organism evidence="1">
    <name type="scientific">Zea mays</name>
    <name type="common">Maize</name>
    <dbReference type="NCBI Taxonomy" id="4577"/>
    <lineage>
        <taxon>Eukaryota</taxon>
        <taxon>Viridiplantae</taxon>
        <taxon>Streptophyta</taxon>
        <taxon>Embryophyta</taxon>
        <taxon>Tracheophyta</taxon>
        <taxon>Spermatophyta</taxon>
        <taxon>Magnoliopsida</taxon>
        <taxon>Liliopsida</taxon>
        <taxon>Poales</taxon>
        <taxon>Poaceae</taxon>
        <taxon>PACMAD clade</taxon>
        <taxon>Panicoideae</taxon>
        <taxon>Andropogonodae</taxon>
        <taxon>Andropogoneae</taxon>
        <taxon>Tripsacinae</taxon>
        <taxon>Zea</taxon>
    </lineage>
</organism>
<evidence type="ECO:0000313" key="1">
    <source>
        <dbReference type="EMBL" id="AQL09872.1"/>
    </source>
</evidence>
<proteinExistence type="predicted"/>
<protein>
    <submittedName>
        <fullName evidence="1">Uncharacterized protein</fullName>
    </submittedName>
</protein>
<dbReference type="AlphaFoldDB" id="A0A1D6PKV7"/>
<accession>A0A1D6PKV7</accession>
<dbReference type="EMBL" id="CM000785">
    <property type="protein sequence ID" value="AQL09872.1"/>
    <property type="molecule type" value="Genomic_DNA"/>
</dbReference>
<gene>
    <name evidence="1" type="ORF">ZEAMMB73_Zm00001d048468</name>
</gene>
<name>A0A1D6PKV7_MAIZE</name>
<reference evidence="1" key="1">
    <citation type="submission" date="2015-12" db="EMBL/GenBank/DDBJ databases">
        <title>Update maize B73 reference genome by single molecule sequencing technologies.</title>
        <authorList>
            <consortium name="Maize Genome Sequencing Project"/>
            <person name="Ware D."/>
        </authorList>
    </citation>
    <scope>NUCLEOTIDE SEQUENCE</scope>
    <source>
        <tissue evidence="1">Seedling</tissue>
    </source>
</reference>